<organism evidence="1 2">
    <name type="scientific">Hymenobacter glacieicola</name>
    <dbReference type="NCBI Taxonomy" id="1562124"/>
    <lineage>
        <taxon>Bacteria</taxon>
        <taxon>Pseudomonadati</taxon>
        <taxon>Bacteroidota</taxon>
        <taxon>Cytophagia</taxon>
        <taxon>Cytophagales</taxon>
        <taxon>Hymenobacteraceae</taxon>
        <taxon>Hymenobacter</taxon>
    </lineage>
</organism>
<keyword evidence="2" id="KW-1185">Reference proteome</keyword>
<sequence length="60" mass="6521">MQIPGCAQDGNYFSGKSSRSFSLLPTLPRTNTAEALPVNNLLCFSSSTLTRNNFLRLAAQ</sequence>
<comment type="caution">
    <text evidence="1">The sequence shown here is derived from an EMBL/GenBank/DDBJ whole genome shotgun (WGS) entry which is preliminary data.</text>
</comment>
<reference evidence="2" key="1">
    <citation type="journal article" date="2019" name="Int. J. Syst. Evol. Microbiol.">
        <title>The Global Catalogue of Microorganisms (GCM) 10K type strain sequencing project: providing services to taxonomists for standard genome sequencing and annotation.</title>
        <authorList>
            <consortium name="The Broad Institute Genomics Platform"/>
            <consortium name="The Broad Institute Genome Sequencing Center for Infectious Disease"/>
            <person name="Wu L."/>
            <person name="Ma J."/>
        </authorList>
    </citation>
    <scope>NUCLEOTIDE SEQUENCE [LARGE SCALE GENOMIC DNA]</scope>
    <source>
        <strain evidence="2">CGMCC 1.12990</strain>
    </source>
</reference>
<evidence type="ECO:0000313" key="2">
    <source>
        <dbReference type="Proteomes" id="UP000601361"/>
    </source>
</evidence>
<dbReference type="EMBL" id="BMGS01000003">
    <property type="protein sequence ID" value="GGG40027.1"/>
    <property type="molecule type" value="Genomic_DNA"/>
</dbReference>
<evidence type="ECO:0000313" key="1">
    <source>
        <dbReference type="EMBL" id="GGG40027.1"/>
    </source>
</evidence>
<proteinExistence type="predicted"/>
<name>A0ABQ1WNR7_9BACT</name>
<accession>A0ABQ1WNR7</accession>
<protein>
    <submittedName>
        <fullName evidence="1">Uncharacterized protein</fullName>
    </submittedName>
</protein>
<dbReference type="Proteomes" id="UP000601361">
    <property type="component" value="Unassembled WGS sequence"/>
</dbReference>
<gene>
    <name evidence="1" type="ORF">GCM10011378_15430</name>
</gene>